<protein>
    <submittedName>
        <fullName evidence="3">DNA alkylation repair protein</fullName>
    </submittedName>
</protein>
<comment type="subcellular location">
    <subcellularLocation>
        <location evidence="2">Endomembrane system</location>
        <topology evidence="2">Peripheral membrane protein</topology>
        <orientation evidence="2">Cytoplasmic side</orientation>
    </subcellularLocation>
</comment>
<name>A0ABU4BEQ6_9NOCA</name>
<organism evidence="3 4">
    <name type="scientific">Rhodococcoides yunnanense</name>
    <dbReference type="NCBI Taxonomy" id="278209"/>
    <lineage>
        <taxon>Bacteria</taxon>
        <taxon>Bacillati</taxon>
        <taxon>Actinomycetota</taxon>
        <taxon>Actinomycetes</taxon>
        <taxon>Mycobacteriales</taxon>
        <taxon>Nocardiaceae</taxon>
        <taxon>Rhodococcoides</taxon>
    </lineage>
</organism>
<reference evidence="3 4" key="1">
    <citation type="submission" date="2023-10" db="EMBL/GenBank/DDBJ databases">
        <title>Development of a sustainable strategy for remediation of hydrocarbon-contaminated territories based on the waste exchange concept.</title>
        <authorList>
            <person name="Krivoruchko A."/>
        </authorList>
    </citation>
    <scope>NUCLEOTIDE SEQUENCE [LARGE SCALE GENOMIC DNA]</scope>
    <source>
        <strain evidence="3 4">IEGM 1323</strain>
    </source>
</reference>
<proteinExistence type="predicted"/>
<sequence length="371" mass="40383">MPFADELIGPDTARALFRTVHTAAPSADLSSLDAAAGVLGPLALRARADLLRDALLTGLPGTYVQFAGTIRRAAEDSDFQGWLIWPVTSAVASKAVEEKTSTAFDDGMQLLAELTGRLTSEFAIRTFLRTDLDRALEIALEWTQSSDEHVRRLASEGTRPYLPWSVRVPEILARPGITVPILDRLYRDDSDYVRRSVANHLNDFSRDVPDVVVQAAARWLDDPDANTDQLVRHALRTVIKNGNTDALALLGFAPADLDVTGPVLDVTELPIGGSLEFTASIRNLGLEPAKVVIDYIVHHTKANGAQTGKTFKLKTTSIAPGESIAVRRRHSFRPLTTRKYYPGPHAIELQVNGASSGRAEFLLEGCADSPQ</sequence>
<evidence type="ECO:0000256" key="2">
    <source>
        <dbReference type="ARBA" id="ARBA00029433"/>
    </source>
</evidence>
<dbReference type="PROSITE" id="PS50077">
    <property type="entry name" value="HEAT_REPEAT"/>
    <property type="match status" value="1"/>
</dbReference>
<dbReference type="EMBL" id="JAWLJX010000004">
    <property type="protein sequence ID" value="MDV6262569.1"/>
    <property type="molecule type" value="Genomic_DNA"/>
</dbReference>
<evidence type="ECO:0000313" key="3">
    <source>
        <dbReference type="EMBL" id="MDV6262569.1"/>
    </source>
</evidence>
<dbReference type="Proteomes" id="UP001185755">
    <property type="component" value="Unassembled WGS sequence"/>
</dbReference>
<dbReference type="InterPro" id="IPR021133">
    <property type="entry name" value="HEAT_type_2"/>
</dbReference>
<dbReference type="Gene3D" id="1.25.40.290">
    <property type="entry name" value="ARM repeat domains"/>
    <property type="match status" value="1"/>
</dbReference>
<evidence type="ECO:0000313" key="4">
    <source>
        <dbReference type="Proteomes" id="UP001185755"/>
    </source>
</evidence>
<keyword evidence="4" id="KW-1185">Reference proteome</keyword>
<evidence type="ECO:0000256" key="1">
    <source>
        <dbReference type="ARBA" id="ARBA00023136"/>
    </source>
</evidence>
<dbReference type="RefSeq" id="WP_317564924.1">
    <property type="nucleotide sequence ID" value="NZ_JAWLJX010000004.1"/>
</dbReference>
<dbReference type="InterPro" id="IPR016024">
    <property type="entry name" value="ARM-type_fold"/>
</dbReference>
<dbReference type="PROSITE" id="PS00664">
    <property type="entry name" value="VINCULIN_2"/>
    <property type="match status" value="1"/>
</dbReference>
<dbReference type="InterPro" id="IPR000633">
    <property type="entry name" value="Vinculin_CS"/>
</dbReference>
<keyword evidence="1" id="KW-0472">Membrane</keyword>
<gene>
    <name evidence="3" type="ORF">R3P96_14615</name>
</gene>
<accession>A0ABU4BEQ6</accession>
<dbReference type="SUPFAM" id="SSF48371">
    <property type="entry name" value="ARM repeat"/>
    <property type="match status" value="1"/>
</dbReference>
<comment type="caution">
    <text evidence="3">The sequence shown here is derived from an EMBL/GenBank/DDBJ whole genome shotgun (WGS) entry which is preliminary data.</text>
</comment>